<protein>
    <recommendedName>
        <fullName evidence="4">Leucine-rich repeat protein</fullName>
    </recommendedName>
</protein>
<dbReference type="EMBL" id="CYKH01000219">
    <property type="protein sequence ID" value="CUE96656.1"/>
    <property type="molecule type" value="Genomic_DNA"/>
</dbReference>
<dbReference type="VEuPathDB" id="TriTrypDB:BSAL_57785"/>
<sequence>MASPEASLLASTRMKKYVERALAKPIPATPKRSLHVLDISGLGLSSLAGLPAVILDTAHLVDARHNDKLFHFYGLSTMKQLLVLDVRHCNITTFAGASLQPQLAHVLLEGSPLSMHPQVRIMAVLAFGTSVQSVDGVAVLPVERRAAQAMGGSGSSAAMCVALGLTSLEVPSNGEDANEYFRQLALVLKDRFLHDAREYVDKLHTLDAVMRRLHPTPSRGTPWMFPPTRWREVSEDEVANLTSSSPPLPSGLNSSMLTPTLHHNEQHQPSRELSRQQPVAVHVHHEEMERWKAIQWSRVVEATTKLY</sequence>
<dbReference type="Proteomes" id="UP000051952">
    <property type="component" value="Unassembled WGS sequence"/>
</dbReference>
<organism evidence="2 3">
    <name type="scientific">Bodo saltans</name>
    <name type="common">Flagellated protozoan</name>
    <dbReference type="NCBI Taxonomy" id="75058"/>
    <lineage>
        <taxon>Eukaryota</taxon>
        <taxon>Discoba</taxon>
        <taxon>Euglenozoa</taxon>
        <taxon>Kinetoplastea</taxon>
        <taxon>Metakinetoplastina</taxon>
        <taxon>Eubodonida</taxon>
        <taxon>Bodonidae</taxon>
        <taxon>Bodo</taxon>
    </lineage>
</organism>
<dbReference type="Gene3D" id="3.80.10.10">
    <property type="entry name" value="Ribonuclease Inhibitor"/>
    <property type="match status" value="1"/>
</dbReference>
<reference evidence="3" key="1">
    <citation type="submission" date="2015-09" db="EMBL/GenBank/DDBJ databases">
        <authorList>
            <consortium name="Pathogen Informatics"/>
        </authorList>
    </citation>
    <scope>NUCLEOTIDE SEQUENCE [LARGE SCALE GENOMIC DNA]</scope>
    <source>
        <strain evidence="3">Lake Konstanz</strain>
    </source>
</reference>
<evidence type="ECO:0000313" key="3">
    <source>
        <dbReference type="Proteomes" id="UP000051952"/>
    </source>
</evidence>
<dbReference type="SUPFAM" id="SSF52058">
    <property type="entry name" value="L domain-like"/>
    <property type="match status" value="1"/>
</dbReference>
<proteinExistence type="predicted"/>
<keyword evidence="3" id="KW-1185">Reference proteome</keyword>
<dbReference type="AlphaFoldDB" id="A0A0S4IJW9"/>
<evidence type="ECO:0008006" key="4">
    <source>
        <dbReference type="Google" id="ProtNLM"/>
    </source>
</evidence>
<feature type="compositionally biased region" description="Basic and acidic residues" evidence="1">
    <location>
        <begin position="262"/>
        <end position="274"/>
    </location>
</feature>
<gene>
    <name evidence="2" type="ORF">BSAL_57785</name>
</gene>
<evidence type="ECO:0000256" key="1">
    <source>
        <dbReference type="SAM" id="MobiDB-lite"/>
    </source>
</evidence>
<evidence type="ECO:0000313" key="2">
    <source>
        <dbReference type="EMBL" id="CUE96656.1"/>
    </source>
</evidence>
<dbReference type="InterPro" id="IPR032675">
    <property type="entry name" value="LRR_dom_sf"/>
</dbReference>
<dbReference type="OrthoDB" id="272149at2759"/>
<accession>A0A0S4IJW9</accession>
<feature type="compositionally biased region" description="Low complexity" evidence="1">
    <location>
        <begin position="241"/>
        <end position="255"/>
    </location>
</feature>
<name>A0A0S4IJW9_BODSA</name>
<feature type="region of interest" description="Disordered" evidence="1">
    <location>
        <begin position="236"/>
        <end position="281"/>
    </location>
</feature>